<dbReference type="Pfam" id="PF00593">
    <property type="entry name" value="TonB_dep_Rec_b-barrel"/>
    <property type="match status" value="1"/>
</dbReference>
<keyword evidence="5" id="KW-0410">Iron transport</keyword>
<evidence type="ECO:0000256" key="4">
    <source>
        <dbReference type="ARBA" id="ARBA00022452"/>
    </source>
</evidence>
<evidence type="ECO:0000256" key="6">
    <source>
        <dbReference type="ARBA" id="ARBA00022692"/>
    </source>
</evidence>
<dbReference type="Proteomes" id="UP000248134">
    <property type="component" value="Unassembled WGS sequence"/>
</dbReference>
<dbReference type="CDD" id="cd01347">
    <property type="entry name" value="ligand_gated_channel"/>
    <property type="match status" value="1"/>
</dbReference>
<evidence type="ECO:0000256" key="16">
    <source>
        <dbReference type="RuleBase" id="RU003357"/>
    </source>
</evidence>
<feature type="region of interest" description="Disordered" evidence="17">
    <location>
        <begin position="39"/>
        <end position="106"/>
    </location>
</feature>
<keyword evidence="6 14" id="KW-0812">Transmembrane</keyword>
<dbReference type="GO" id="GO:0009279">
    <property type="term" value="C:cell outer membrane"/>
    <property type="evidence" value="ECO:0007669"/>
    <property type="project" value="UniProtKB-SubCell"/>
</dbReference>
<evidence type="ECO:0000256" key="2">
    <source>
        <dbReference type="ARBA" id="ARBA00009810"/>
    </source>
</evidence>
<evidence type="ECO:0000256" key="14">
    <source>
        <dbReference type="PROSITE-ProRule" id="PRU01360"/>
    </source>
</evidence>
<sequence>MAISGDPMIIINHRRYVLLGAATTIASLWFCSVPSLSRAQTAPSTTLPPVSVDPPRQRERATTVRTRSAAPKRAGRVVPRQSAERPPAARQAATVGTTHTIGDPPPAYAGGQVAIGGRVGLLGNLAYANSPFSGVSYTSELIRNQQATSVGDVLLNDPTVRVAQGFGNFAELYIIRGFPLYGDDLALNGLYGIVPRQFVAAPMVERVEILRGVSAFVNGAAPGNSGVGGSVNLVPKRAPLYDRNSLTVGYESSGQVVSTIDVARRFGDFKEWGVRVGAIGRTGETAVDGQDRRLGAASLDVDYNGENARFSADLGYQDHRLDSPRPQVGLTGAPPSPPKADQNYAQPWTYAKDRNLFFVTRGEVDLTESVTAWASAGFRFGDEDNVLANPKATSTGTLSAYRFDNVRKDTAFSGDAGVRATFDTGPVGHRVVVSAAGTTLDSKNAYAFSNFAGFAAGTLYNPISVAPPAANYLLGGILADPLTTEKTRTSSFAVADTMSFLSESVLLTLGGRYQKVSQDTFDYNTGALGSAAEGSAVTPVVGFVVKPLRGVSLFANYAEALQRGGIAPATSGGQVIRNAGEALSPYVSKQYEVGAKFDGGNFGATLSLFSITQQQAIVENQIYQAAGEQRNRGVELSFYGEPVKGVRLLGGVTGIDPKLQNTQDGLTNGNYAVGVPRFQGNLGAEWDLPFIPGMTVDGRLIHTGKQYTDTANIYQVDGWTRLDLGLRYATAWNKTRVTYRFRVLNVANESYWASVGGYPGANYLVQGAPRTFLANMSVDF</sequence>
<dbReference type="Gene3D" id="2.170.130.10">
    <property type="entry name" value="TonB-dependent receptor, plug domain"/>
    <property type="match status" value="1"/>
</dbReference>
<evidence type="ECO:0000256" key="10">
    <source>
        <dbReference type="ARBA" id="ARBA00023077"/>
    </source>
</evidence>
<evidence type="ECO:0000256" key="13">
    <source>
        <dbReference type="ARBA" id="ARBA00023237"/>
    </source>
</evidence>
<evidence type="ECO:0000259" key="18">
    <source>
        <dbReference type="Pfam" id="PF00593"/>
    </source>
</evidence>
<evidence type="ECO:0000313" key="20">
    <source>
        <dbReference type="EMBL" id="PZA09165.1"/>
    </source>
</evidence>
<name>A0A323U8P8_RHOPL</name>
<feature type="compositionally biased region" description="Polar residues" evidence="17">
    <location>
        <begin position="39"/>
        <end position="48"/>
    </location>
</feature>
<keyword evidence="3 14" id="KW-0813">Transport</keyword>
<keyword evidence="7" id="KW-0732">Signal</keyword>
<comment type="caution">
    <text evidence="20">The sequence shown here is derived from an EMBL/GenBank/DDBJ whole genome shotgun (WGS) entry which is preliminary data.</text>
</comment>
<feature type="region of interest" description="Disordered" evidence="17">
    <location>
        <begin position="314"/>
        <end position="342"/>
    </location>
</feature>
<keyword evidence="10 16" id="KW-0798">TonB box</keyword>
<dbReference type="InterPro" id="IPR010105">
    <property type="entry name" value="TonB_sidphr_rcpt"/>
</dbReference>
<dbReference type="GO" id="GO:0038023">
    <property type="term" value="F:signaling receptor activity"/>
    <property type="evidence" value="ECO:0007669"/>
    <property type="project" value="InterPro"/>
</dbReference>
<keyword evidence="9" id="KW-0406">Ion transport</keyword>
<dbReference type="GO" id="GO:0015344">
    <property type="term" value="F:siderophore uptake transmembrane transporter activity"/>
    <property type="evidence" value="ECO:0007669"/>
    <property type="project" value="TreeGrafter"/>
</dbReference>
<evidence type="ECO:0000256" key="7">
    <source>
        <dbReference type="ARBA" id="ARBA00022729"/>
    </source>
</evidence>
<dbReference type="AlphaFoldDB" id="A0A323U8P8"/>
<dbReference type="PANTHER" id="PTHR32552:SF82">
    <property type="entry name" value="FCUA PROTEIN"/>
    <property type="match status" value="1"/>
</dbReference>
<dbReference type="InterPro" id="IPR010917">
    <property type="entry name" value="TonB_rcpt_CS"/>
</dbReference>
<accession>A0A323U8P8</accession>
<keyword evidence="4 14" id="KW-1134">Transmembrane beta strand</keyword>
<evidence type="ECO:0000256" key="12">
    <source>
        <dbReference type="ARBA" id="ARBA00023170"/>
    </source>
</evidence>
<feature type="domain" description="TonB-dependent receptor plug" evidence="19">
    <location>
        <begin position="130"/>
        <end position="220"/>
    </location>
</feature>
<comment type="subcellular location">
    <subcellularLocation>
        <location evidence="1 14">Cell outer membrane</location>
        <topology evidence="1 14">Multi-pass membrane protein</topology>
    </subcellularLocation>
</comment>
<dbReference type="OrthoDB" id="9760333at2"/>
<dbReference type="NCBIfam" id="TIGR01783">
    <property type="entry name" value="TonB-siderophor"/>
    <property type="match status" value="1"/>
</dbReference>
<dbReference type="EMBL" id="QKQS01000038">
    <property type="protein sequence ID" value="PZA09165.1"/>
    <property type="molecule type" value="Genomic_DNA"/>
</dbReference>
<organism evidence="20 21">
    <name type="scientific">Rhodopseudomonas palustris</name>
    <dbReference type="NCBI Taxonomy" id="1076"/>
    <lineage>
        <taxon>Bacteria</taxon>
        <taxon>Pseudomonadati</taxon>
        <taxon>Pseudomonadota</taxon>
        <taxon>Alphaproteobacteria</taxon>
        <taxon>Hyphomicrobiales</taxon>
        <taxon>Nitrobacteraceae</taxon>
        <taxon>Rhodopseudomonas</taxon>
    </lineage>
</organism>
<comment type="similarity">
    <text evidence="2 14 16">Belongs to the TonB-dependent receptor family.</text>
</comment>
<dbReference type="InterPro" id="IPR037066">
    <property type="entry name" value="Plug_dom_sf"/>
</dbReference>
<evidence type="ECO:0000256" key="1">
    <source>
        <dbReference type="ARBA" id="ARBA00004571"/>
    </source>
</evidence>
<dbReference type="InterPro" id="IPR012910">
    <property type="entry name" value="Plug_dom"/>
</dbReference>
<dbReference type="InterPro" id="IPR036942">
    <property type="entry name" value="Beta-barrel_TonB_sf"/>
</dbReference>
<feature type="domain" description="TonB-dependent receptor-like beta-barrel" evidence="18">
    <location>
        <begin position="304"/>
        <end position="746"/>
    </location>
</feature>
<dbReference type="PROSITE" id="PS52016">
    <property type="entry name" value="TONB_DEPENDENT_REC_3"/>
    <property type="match status" value="1"/>
</dbReference>
<evidence type="ECO:0000256" key="3">
    <source>
        <dbReference type="ARBA" id="ARBA00022448"/>
    </source>
</evidence>
<keyword evidence="12 20" id="KW-0675">Receptor</keyword>
<evidence type="ECO:0000256" key="15">
    <source>
        <dbReference type="PROSITE-ProRule" id="PRU10144"/>
    </source>
</evidence>
<keyword evidence="11 14" id="KW-0472">Membrane</keyword>
<dbReference type="PROSITE" id="PS01156">
    <property type="entry name" value="TONB_DEPENDENT_REC_2"/>
    <property type="match status" value="1"/>
</dbReference>
<evidence type="ECO:0000256" key="5">
    <source>
        <dbReference type="ARBA" id="ARBA00022496"/>
    </source>
</evidence>
<dbReference type="Gene3D" id="2.40.170.20">
    <property type="entry name" value="TonB-dependent receptor, beta-barrel domain"/>
    <property type="match status" value="1"/>
</dbReference>
<dbReference type="Pfam" id="PF07715">
    <property type="entry name" value="Plug"/>
    <property type="match status" value="1"/>
</dbReference>
<keyword evidence="13 14" id="KW-0998">Cell outer membrane</keyword>
<feature type="short sequence motif" description="TonB C-terminal box" evidence="15">
    <location>
        <begin position="763"/>
        <end position="780"/>
    </location>
</feature>
<evidence type="ECO:0000256" key="9">
    <source>
        <dbReference type="ARBA" id="ARBA00023065"/>
    </source>
</evidence>
<evidence type="ECO:0000313" key="21">
    <source>
        <dbReference type="Proteomes" id="UP000248134"/>
    </source>
</evidence>
<dbReference type="PANTHER" id="PTHR32552">
    <property type="entry name" value="FERRICHROME IRON RECEPTOR-RELATED"/>
    <property type="match status" value="1"/>
</dbReference>
<proteinExistence type="inferred from homology"/>
<evidence type="ECO:0000256" key="8">
    <source>
        <dbReference type="ARBA" id="ARBA00023004"/>
    </source>
</evidence>
<evidence type="ECO:0000259" key="19">
    <source>
        <dbReference type="Pfam" id="PF07715"/>
    </source>
</evidence>
<gene>
    <name evidence="20" type="ORF">DNX69_23935</name>
</gene>
<dbReference type="InterPro" id="IPR039426">
    <property type="entry name" value="TonB-dep_rcpt-like"/>
</dbReference>
<dbReference type="InterPro" id="IPR000531">
    <property type="entry name" value="Beta-barrel_TonB"/>
</dbReference>
<protein>
    <submittedName>
        <fullName evidence="20">TonB-dependent siderophore receptor</fullName>
    </submittedName>
</protein>
<evidence type="ECO:0000256" key="17">
    <source>
        <dbReference type="SAM" id="MobiDB-lite"/>
    </source>
</evidence>
<reference evidence="20 21" key="1">
    <citation type="submission" date="2018-06" db="EMBL/GenBank/DDBJ databases">
        <title>Draft Whole-Genome Sequence of the purple photosynthetic bacterium Rhodospeudomonas palustris XCP.</title>
        <authorList>
            <person name="Rayyan A."/>
            <person name="Meyer T.E."/>
            <person name="Kyndt J.A."/>
        </authorList>
    </citation>
    <scope>NUCLEOTIDE SEQUENCE [LARGE SCALE GENOMIC DNA]</scope>
    <source>
        <strain evidence="20 21">XCP</strain>
    </source>
</reference>
<dbReference type="SUPFAM" id="SSF56935">
    <property type="entry name" value="Porins"/>
    <property type="match status" value="1"/>
</dbReference>
<evidence type="ECO:0000256" key="11">
    <source>
        <dbReference type="ARBA" id="ARBA00023136"/>
    </source>
</evidence>
<keyword evidence="8" id="KW-0408">Iron</keyword>
<dbReference type="GO" id="GO:0015891">
    <property type="term" value="P:siderophore transport"/>
    <property type="evidence" value="ECO:0007669"/>
    <property type="project" value="InterPro"/>
</dbReference>